<keyword evidence="5" id="KW-0813">Transport</keyword>
<dbReference type="GeneID" id="77461167"/>
<comment type="similarity">
    <text evidence="3">Belongs to the multi antimicrobial extrusion (MATE) (TC 2.A.66.1) family.</text>
</comment>
<feature type="transmembrane region" description="Helical" evidence="13">
    <location>
        <begin position="389"/>
        <end position="411"/>
    </location>
</feature>
<feature type="transmembrane region" description="Helical" evidence="13">
    <location>
        <begin position="162"/>
        <end position="188"/>
    </location>
</feature>
<feature type="transmembrane region" description="Helical" evidence="13">
    <location>
        <begin position="357"/>
        <end position="382"/>
    </location>
</feature>
<feature type="transmembrane region" description="Helical" evidence="13">
    <location>
        <begin position="316"/>
        <end position="337"/>
    </location>
</feature>
<dbReference type="GO" id="GO:0042910">
    <property type="term" value="F:xenobiotic transmembrane transporter activity"/>
    <property type="evidence" value="ECO:0007669"/>
    <property type="project" value="InterPro"/>
</dbReference>
<dbReference type="InterPro" id="IPR050222">
    <property type="entry name" value="MATE_MdtK"/>
</dbReference>
<evidence type="ECO:0000256" key="11">
    <source>
        <dbReference type="ARBA" id="ARBA00023136"/>
    </source>
</evidence>
<keyword evidence="11 13" id="KW-0472">Membrane</keyword>
<comment type="subcellular location">
    <subcellularLocation>
        <location evidence="2">Cell membrane</location>
        <topology evidence="2">Multi-pass membrane protein</topology>
    </subcellularLocation>
</comment>
<dbReference type="PANTHER" id="PTHR43298">
    <property type="entry name" value="MULTIDRUG RESISTANCE PROTEIN NORM-RELATED"/>
    <property type="match status" value="1"/>
</dbReference>
<protein>
    <recommendedName>
        <fullName evidence="4">Probable multidrug resistance protein NorM</fullName>
    </recommendedName>
    <alternativeName>
        <fullName evidence="12">Multidrug-efflux transporter</fullName>
    </alternativeName>
</protein>
<comment type="function">
    <text evidence="1">Multidrug efflux pump.</text>
</comment>
<dbReference type="InterPro" id="IPR048279">
    <property type="entry name" value="MdtK-like"/>
</dbReference>
<keyword evidence="7" id="KW-1003">Cell membrane</keyword>
<evidence type="ECO:0000256" key="8">
    <source>
        <dbReference type="ARBA" id="ARBA00022692"/>
    </source>
</evidence>
<gene>
    <name evidence="14" type="primary">mepA_1</name>
    <name evidence="14" type="ORF">NCTC11087_00168</name>
</gene>
<evidence type="ECO:0000256" key="3">
    <source>
        <dbReference type="ARBA" id="ARBA00010199"/>
    </source>
</evidence>
<dbReference type="GO" id="GO:0015297">
    <property type="term" value="F:antiporter activity"/>
    <property type="evidence" value="ECO:0007669"/>
    <property type="project" value="UniProtKB-KW"/>
</dbReference>
<evidence type="ECO:0000256" key="2">
    <source>
        <dbReference type="ARBA" id="ARBA00004651"/>
    </source>
</evidence>
<evidence type="ECO:0000256" key="4">
    <source>
        <dbReference type="ARBA" id="ARBA00020268"/>
    </source>
</evidence>
<evidence type="ECO:0000256" key="9">
    <source>
        <dbReference type="ARBA" id="ARBA00022989"/>
    </source>
</evidence>
<dbReference type="AlphaFoldDB" id="A0A380LKG9"/>
<dbReference type="EMBL" id="UHFX01000003">
    <property type="protein sequence ID" value="SUO03312.1"/>
    <property type="molecule type" value="Genomic_DNA"/>
</dbReference>
<evidence type="ECO:0000313" key="14">
    <source>
        <dbReference type="EMBL" id="SUO03312.1"/>
    </source>
</evidence>
<dbReference type="RefSeq" id="WP_022790648.1">
    <property type="nucleotide sequence ID" value="NZ_UHFX01000003.1"/>
</dbReference>
<dbReference type="Pfam" id="PF01554">
    <property type="entry name" value="MatE"/>
    <property type="match status" value="2"/>
</dbReference>
<evidence type="ECO:0000256" key="6">
    <source>
        <dbReference type="ARBA" id="ARBA00022449"/>
    </source>
</evidence>
<keyword evidence="8 13" id="KW-0812">Transmembrane</keyword>
<feature type="transmembrane region" description="Helical" evidence="13">
    <location>
        <begin position="194"/>
        <end position="215"/>
    </location>
</feature>
<evidence type="ECO:0000256" key="12">
    <source>
        <dbReference type="ARBA" id="ARBA00031636"/>
    </source>
</evidence>
<feature type="transmembrane region" description="Helical" evidence="13">
    <location>
        <begin position="58"/>
        <end position="78"/>
    </location>
</feature>
<keyword evidence="10" id="KW-0406">Ion transport</keyword>
<keyword evidence="6" id="KW-0050">Antiport</keyword>
<keyword evidence="15" id="KW-1185">Reference proteome</keyword>
<evidence type="ECO:0000256" key="5">
    <source>
        <dbReference type="ARBA" id="ARBA00022448"/>
    </source>
</evidence>
<keyword evidence="9 13" id="KW-1133">Transmembrane helix</keyword>
<evidence type="ECO:0000256" key="1">
    <source>
        <dbReference type="ARBA" id="ARBA00003408"/>
    </source>
</evidence>
<dbReference type="GO" id="GO:0005886">
    <property type="term" value="C:plasma membrane"/>
    <property type="evidence" value="ECO:0007669"/>
    <property type="project" value="UniProtKB-SubCell"/>
</dbReference>
<evidence type="ECO:0000313" key="15">
    <source>
        <dbReference type="Proteomes" id="UP000255523"/>
    </source>
</evidence>
<dbReference type="PIRSF" id="PIRSF006603">
    <property type="entry name" value="DinF"/>
    <property type="match status" value="1"/>
</dbReference>
<reference evidence="14 15" key="1">
    <citation type="submission" date="2018-06" db="EMBL/GenBank/DDBJ databases">
        <authorList>
            <consortium name="Pathogen Informatics"/>
            <person name="Doyle S."/>
        </authorList>
    </citation>
    <scope>NUCLEOTIDE SEQUENCE [LARGE SCALE GENOMIC DNA]</scope>
    <source>
        <strain evidence="14 15">NCTC11087</strain>
    </source>
</reference>
<dbReference type="InterPro" id="IPR002528">
    <property type="entry name" value="MATE_fam"/>
</dbReference>
<organism evidence="14 15">
    <name type="scientific">Faecalicoccus pleomorphus</name>
    <dbReference type="NCBI Taxonomy" id="1323"/>
    <lineage>
        <taxon>Bacteria</taxon>
        <taxon>Bacillati</taxon>
        <taxon>Bacillota</taxon>
        <taxon>Erysipelotrichia</taxon>
        <taxon>Erysipelotrichales</taxon>
        <taxon>Erysipelotrichaceae</taxon>
        <taxon>Faecalicoccus</taxon>
    </lineage>
</organism>
<dbReference type="PANTHER" id="PTHR43298:SF2">
    <property type="entry name" value="FMN_FAD EXPORTER YEEO-RELATED"/>
    <property type="match status" value="1"/>
</dbReference>
<dbReference type="CDD" id="cd13144">
    <property type="entry name" value="MATE_like_4"/>
    <property type="match status" value="1"/>
</dbReference>
<feature type="transmembrane region" description="Helical" evidence="13">
    <location>
        <begin position="284"/>
        <end position="304"/>
    </location>
</feature>
<evidence type="ECO:0000256" key="13">
    <source>
        <dbReference type="SAM" id="Phobius"/>
    </source>
</evidence>
<dbReference type="OrthoDB" id="9811110at2"/>
<evidence type="ECO:0000256" key="7">
    <source>
        <dbReference type="ARBA" id="ARBA00022475"/>
    </source>
</evidence>
<feature type="transmembrane region" description="Helical" evidence="13">
    <location>
        <begin position="132"/>
        <end position="150"/>
    </location>
</feature>
<evidence type="ECO:0000256" key="10">
    <source>
        <dbReference type="ARBA" id="ARBA00023065"/>
    </source>
</evidence>
<proteinExistence type="inferred from homology"/>
<name>A0A380LKG9_9FIRM</name>
<sequence length="451" mass="50031">MENKMGTMPMPKLMIKMSLPIMISMLVQALYNIVDSMFVARLSQDALAAVSLCYPVQTIMIAIACGTGVGFNTLLSRCLGERNTDKANQVVLHGLMIALVNWLLFVVLGFLLARPFLMLFSGQEDVIDMGVVYMQICTTLSFGVFMQITYERILQASGQPVYNMIMQGIGALVNIVLDPIFIFGYFGIPAMGVAGAALATVLGQIIAMLLGIWIVQKKTRSIQIHIRSFSLDFSILKQIYKIGFPAILMQSIMSFMTVFMNQILVPFSLLAVNVFSIYYKLQQFVFMAVLGMTNALVPILAYNYGGRSYTRIQQAIRVSLGLSIVIMAVGTLIFQMFPSQLLLLFDANVSMMEIGIPALRIISFSFVFAGISMVLGSVFQALGHPNTSLWITLLRQLVVLVPLTYVFASIFGLNICWLSFVLTEILCAFLSLVALRYVDQKTIQPLKTFEV</sequence>
<dbReference type="Proteomes" id="UP000255523">
    <property type="component" value="Unassembled WGS sequence"/>
</dbReference>
<feature type="transmembrane region" description="Helical" evidence="13">
    <location>
        <begin position="417"/>
        <end position="438"/>
    </location>
</feature>
<accession>A0A380LKG9</accession>
<dbReference type="NCBIfam" id="TIGR00797">
    <property type="entry name" value="matE"/>
    <property type="match status" value="1"/>
</dbReference>
<dbReference type="GO" id="GO:0006811">
    <property type="term" value="P:monoatomic ion transport"/>
    <property type="evidence" value="ECO:0007669"/>
    <property type="project" value="UniProtKB-KW"/>
</dbReference>
<feature type="transmembrane region" description="Helical" evidence="13">
    <location>
        <begin position="90"/>
        <end position="112"/>
    </location>
</feature>